<proteinExistence type="predicted"/>
<organism evidence="2 3">
    <name type="scientific">Pseudonocardia xishanensis</name>
    <dbReference type="NCBI Taxonomy" id="630995"/>
    <lineage>
        <taxon>Bacteria</taxon>
        <taxon>Bacillati</taxon>
        <taxon>Actinomycetota</taxon>
        <taxon>Actinomycetes</taxon>
        <taxon>Pseudonocardiales</taxon>
        <taxon>Pseudonocardiaceae</taxon>
        <taxon>Pseudonocardia</taxon>
    </lineage>
</organism>
<gene>
    <name evidence="2" type="ORF">GCM10023175_62040</name>
</gene>
<reference evidence="3" key="1">
    <citation type="journal article" date="2019" name="Int. J. Syst. Evol. Microbiol.">
        <title>The Global Catalogue of Microorganisms (GCM) 10K type strain sequencing project: providing services to taxonomists for standard genome sequencing and annotation.</title>
        <authorList>
            <consortium name="The Broad Institute Genomics Platform"/>
            <consortium name="The Broad Institute Genome Sequencing Center for Infectious Disease"/>
            <person name="Wu L."/>
            <person name="Ma J."/>
        </authorList>
    </citation>
    <scope>NUCLEOTIDE SEQUENCE [LARGE SCALE GENOMIC DNA]</scope>
    <source>
        <strain evidence="3">JCM 17906</strain>
    </source>
</reference>
<evidence type="ECO:0000313" key="2">
    <source>
        <dbReference type="EMBL" id="GAA4557531.1"/>
    </source>
</evidence>
<dbReference type="EMBL" id="BAABGT010000101">
    <property type="protein sequence ID" value="GAA4557531.1"/>
    <property type="molecule type" value="Genomic_DNA"/>
</dbReference>
<feature type="region of interest" description="Disordered" evidence="1">
    <location>
        <begin position="29"/>
        <end position="128"/>
    </location>
</feature>
<evidence type="ECO:0000313" key="3">
    <source>
        <dbReference type="Proteomes" id="UP001501598"/>
    </source>
</evidence>
<evidence type="ECO:0008006" key="4">
    <source>
        <dbReference type="Google" id="ProtNLM"/>
    </source>
</evidence>
<sequence>MFAQVWMLCLLAFLLGALVTWLAVARPRRAPAPPPIEPAESLDPVQAAQAPPTPLPGVPRHARTAAANPALAELDTARRRPRVGALNRLRHAPPSTAAPEIPRQAGPGPRGPNLFTPPEPRSPEPDES</sequence>
<name>A0ABP8S127_9PSEU</name>
<accession>A0ABP8S127</accession>
<evidence type="ECO:0000256" key="1">
    <source>
        <dbReference type="SAM" id="MobiDB-lite"/>
    </source>
</evidence>
<dbReference type="Proteomes" id="UP001501598">
    <property type="component" value="Unassembled WGS sequence"/>
</dbReference>
<keyword evidence="3" id="KW-1185">Reference proteome</keyword>
<comment type="caution">
    <text evidence="2">The sequence shown here is derived from an EMBL/GenBank/DDBJ whole genome shotgun (WGS) entry which is preliminary data.</text>
</comment>
<protein>
    <recommendedName>
        <fullName evidence="4">Histidine kinase</fullName>
    </recommendedName>
</protein>